<dbReference type="Proteomes" id="UP000176101">
    <property type="component" value="Unassembled WGS sequence"/>
</dbReference>
<dbReference type="OrthoDB" id="4322593at2"/>
<feature type="signal peptide" evidence="1">
    <location>
        <begin position="1"/>
        <end position="27"/>
    </location>
</feature>
<comment type="caution">
    <text evidence="2">The sequence shown here is derived from an EMBL/GenBank/DDBJ whole genome shotgun (WGS) entry which is preliminary data.</text>
</comment>
<reference evidence="2 3" key="1">
    <citation type="journal article" date="2016" name="Front. Microbiol.">
        <title>Comparative Genomics Analysis of Streptomyces Species Reveals Their Adaptation to the Marine Environment and Their Diversity at the Genomic Level.</title>
        <authorList>
            <person name="Tian X."/>
            <person name="Zhang Z."/>
            <person name="Yang T."/>
            <person name="Chen M."/>
            <person name="Li J."/>
            <person name="Chen F."/>
            <person name="Yang J."/>
            <person name="Li W."/>
            <person name="Zhang B."/>
            <person name="Zhang Z."/>
            <person name="Wu J."/>
            <person name="Zhang C."/>
            <person name="Long L."/>
            <person name="Xiao J."/>
        </authorList>
    </citation>
    <scope>NUCLEOTIDE SEQUENCE [LARGE SCALE GENOMIC DNA]</scope>
    <source>
        <strain evidence="2 3">SCSIO 02100</strain>
    </source>
</reference>
<accession>A0A1E7KGZ3</accession>
<feature type="chain" id="PRO_5009196507" description="PknH-like extracellular domain-containing protein" evidence="1">
    <location>
        <begin position="28"/>
        <end position="204"/>
    </location>
</feature>
<evidence type="ECO:0000313" key="2">
    <source>
        <dbReference type="EMBL" id="OEV03195.1"/>
    </source>
</evidence>
<dbReference type="RefSeq" id="WP_070196761.1">
    <property type="nucleotide sequence ID" value="NZ_LJGU01000122.1"/>
</dbReference>
<evidence type="ECO:0000256" key="1">
    <source>
        <dbReference type="SAM" id="SignalP"/>
    </source>
</evidence>
<gene>
    <name evidence="2" type="ORF">AN216_12675</name>
</gene>
<keyword evidence="1" id="KW-0732">Signal</keyword>
<evidence type="ECO:0000313" key="3">
    <source>
        <dbReference type="Proteomes" id="UP000176101"/>
    </source>
</evidence>
<keyword evidence="3" id="KW-1185">Reference proteome</keyword>
<organism evidence="2 3">
    <name type="scientific">Streptomyces oceani</name>
    <dbReference type="NCBI Taxonomy" id="1075402"/>
    <lineage>
        <taxon>Bacteria</taxon>
        <taxon>Bacillati</taxon>
        <taxon>Actinomycetota</taxon>
        <taxon>Actinomycetes</taxon>
        <taxon>Kitasatosporales</taxon>
        <taxon>Streptomycetaceae</taxon>
        <taxon>Streptomyces</taxon>
    </lineage>
</organism>
<sequence>MHKSSRVMAAAAAGVATVAVVAGVATASPDATATRPGFLAAGDLPPHPSESWRAGEVTQGLPDPLPFCVADTLPAGDRTYHRDFSTGLDTEAVQVSTTAETPDQAAELAGQLRDSVERCTERWLEKYPEGTAEWQDHGTVDTADGGHLYATHTALPNSSHNVHLFGVGMDGRKVTVVQWGQMGTFGDAPAKDFRETLNTALNKL</sequence>
<dbReference type="AlphaFoldDB" id="A0A1E7KGZ3"/>
<dbReference type="EMBL" id="LJGU01000122">
    <property type="protein sequence ID" value="OEV03195.1"/>
    <property type="molecule type" value="Genomic_DNA"/>
</dbReference>
<proteinExistence type="predicted"/>
<evidence type="ECO:0008006" key="4">
    <source>
        <dbReference type="Google" id="ProtNLM"/>
    </source>
</evidence>
<protein>
    <recommendedName>
        <fullName evidence="4">PknH-like extracellular domain-containing protein</fullName>
    </recommendedName>
</protein>
<name>A0A1E7KGZ3_9ACTN</name>